<reference evidence="3 4" key="2">
    <citation type="submission" date="2016-08" db="EMBL/GenBank/DDBJ databases">
        <title>Pervasive Adenine N6-methylation of Active Genes in Fungi.</title>
        <authorList>
            <consortium name="DOE Joint Genome Institute"/>
            <person name="Mondo S.J."/>
            <person name="Dannebaum R.O."/>
            <person name="Kuo R.C."/>
            <person name="Labutti K."/>
            <person name="Haridas S."/>
            <person name="Kuo A."/>
            <person name="Salamov A."/>
            <person name="Ahrendt S.R."/>
            <person name="Lipzen A."/>
            <person name="Sullivan W."/>
            <person name="Andreopoulos W.B."/>
            <person name="Clum A."/>
            <person name="Lindquist E."/>
            <person name="Daum C."/>
            <person name="Ramamoorthy G.K."/>
            <person name="Gryganskyi A."/>
            <person name="Culley D."/>
            <person name="Magnuson J.K."/>
            <person name="James T.Y."/>
            <person name="O'Malley M.A."/>
            <person name="Stajich J.E."/>
            <person name="Spatafora J.W."/>
            <person name="Visel A."/>
            <person name="Grigoriev I.V."/>
        </authorList>
    </citation>
    <scope>NUCLEOTIDE SEQUENCE [LARGE SCALE GENOMIC DNA]</scope>
    <source>
        <strain evidence="4">finn</strain>
    </source>
</reference>
<dbReference type="AlphaFoldDB" id="A0A1Y1VBZ2"/>
<comment type="caution">
    <text evidence="3">The sequence shown here is derived from an EMBL/GenBank/DDBJ whole genome shotgun (WGS) entry which is preliminary data.</text>
</comment>
<evidence type="ECO:0000313" key="4">
    <source>
        <dbReference type="Proteomes" id="UP000193719"/>
    </source>
</evidence>
<feature type="chain" id="PRO_5013073204" description="Coth-domain-containing protein" evidence="2">
    <location>
        <begin position="19"/>
        <end position="595"/>
    </location>
</feature>
<keyword evidence="4" id="KW-1185">Reference proteome</keyword>
<reference evidence="3 4" key="1">
    <citation type="submission" date="2016-08" db="EMBL/GenBank/DDBJ databases">
        <title>Genomes of anaerobic fungi encode conserved fungal cellulosomes for biomass hydrolysis.</title>
        <authorList>
            <consortium name="DOE Joint Genome Institute"/>
            <person name="Haitjema C.H."/>
            <person name="Gilmore S.P."/>
            <person name="Henske J.K."/>
            <person name="Solomon K.V."/>
            <person name="De Groot R."/>
            <person name="Kuo A."/>
            <person name="Mondo S.J."/>
            <person name="Salamov A.A."/>
            <person name="Labutti K."/>
            <person name="Zhao Z."/>
            <person name="Chiniquy J."/>
            <person name="Barry K."/>
            <person name="Brewer H.M."/>
            <person name="Purvine S.O."/>
            <person name="Wright A.T."/>
            <person name="Boxma B."/>
            <person name="Van Alen T."/>
            <person name="Hackstein J.H."/>
            <person name="Baker S.E."/>
            <person name="Grigoriev I.V."/>
            <person name="O'Malley M.A."/>
        </authorList>
    </citation>
    <scope>NUCLEOTIDE SEQUENCE [LARGE SCALE GENOMIC DNA]</scope>
    <source>
        <strain evidence="4">finn</strain>
    </source>
</reference>
<gene>
    <name evidence="3" type="ORF">BCR36DRAFT_582684</name>
</gene>
<evidence type="ECO:0000313" key="3">
    <source>
        <dbReference type="EMBL" id="ORX52180.1"/>
    </source>
</evidence>
<dbReference type="InterPro" id="IPR014867">
    <property type="entry name" value="Spore_coat_CotH_CotH2/3/7"/>
</dbReference>
<keyword evidence="1" id="KW-1133">Transmembrane helix</keyword>
<keyword evidence="1" id="KW-0812">Transmembrane</keyword>
<feature type="transmembrane region" description="Helical" evidence="1">
    <location>
        <begin position="573"/>
        <end position="594"/>
    </location>
</feature>
<keyword evidence="2" id="KW-0732">Signal</keyword>
<accession>A0A1Y1VBZ2</accession>
<evidence type="ECO:0008006" key="5">
    <source>
        <dbReference type="Google" id="ProtNLM"/>
    </source>
</evidence>
<dbReference type="EMBL" id="MCFH01000016">
    <property type="protein sequence ID" value="ORX52180.1"/>
    <property type="molecule type" value="Genomic_DNA"/>
</dbReference>
<evidence type="ECO:0000256" key="2">
    <source>
        <dbReference type="SAM" id="SignalP"/>
    </source>
</evidence>
<sequence length="595" mass="67306">MNFKSKIFILGLISKIYAAKFSVVSFNGDCKLNAGGQLYEMTKADANVPLYTVEAPVALNSEYHYICGEVEDVPRKLQEENTHNELVGRVNTIIDMPEFGFPNAKPWTRSIGRTELFDPNYVPIVVINSNKNFWAGAGSSTNFQSISFILKDNVFTFNGVSASGKNYDENKFQFRVTLPNGGIYNRDVLKFRPSSFDPVFFRQMLYGDIAHAVGNPAHESVATRVYLSDGTPIGLYVLQEDCTTESFIRTAFYGNPDGTIKPYEKSVIYDCATGADFNVDDPNWLGAFKNDTEDLKSELLEMTRQISILDINDANAIKNLDENWLELDTLLRALALEYLAGHWDSYWFLTTNFVTYHPAEETEGPQYSWTKYKYYFIDQDFDQTWGSNMKATLDAATYPSRPYNEYINQPAEYWKALNADEPFEPGTRVILNKLLGCDGQPECATKEYFENHLKNIVQHIFNPVAMKRKVDGYKARLSEEVLWDYQLPRLHIAANPLYQFTYDDFERGIDGPTGMFPYGILDWTEKICSTVCQQFGIEYDKVALTPETAANVEAQKIEAGTEYDTNQLQGSGALINGVNAGMIVLATIMSIVLLL</sequence>
<dbReference type="OrthoDB" id="2387105at2759"/>
<name>A0A1Y1VBZ2_9FUNG</name>
<dbReference type="Proteomes" id="UP000193719">
    <property type="component" value="Unassembled WGS sequence"/>
</dbReference>
<feature type="signal peptide" evidence="2">
    <location>
        <begin position="1"/>
        <end position="18"/>
    </location>
</feature>
<protein>
    <recommendedName>
        <fullName evidence="5">Coth-domain-containing protein</fullName>
    </recommendedName>
</protein>
<proteinExistence type="predicted"/>
<dbReference type="Pfam" id="PF08757">
    <property type="entry name" value="CotH"/>
    <property type="match status" value="1"/>
</dbReference>
<dbReference type="STRING" id="1754191.A0A1Y1VBZ2"/>
<evidence type="ECO:0000256" key="1">
    <source>
        <dbReference type="SAM" id="Phobius"/>
    </source>
</evidence>
<keyword evidence="1" id="KW-0472">Membrane</keyword>
<organism evidence="3 4">
    <name type="scientific">Piromyces finnis</name>
    <dbReference type="NCBI Taxonomy" id="1754191"/>
    <lineage>
        <taxon>Eukaryota</taxon>
        <taxon>Fungi</taxon>
        <taxon>Fungi incertae sedis</taxon>
        <taxon>Chytridiomycota</taxon>
        <taxon>Chytridiomycota incertae sedis</taxon>
        <taxon>Neocallimastigomycetes</taxon>
        <taxon>Neocallimastigales</taxon>
        <taxon>Neocallimastigaceae</taxon>
        <taxon>Piromyces</taxon>
    </lineage>
</organism>